<dbReference type="AlphaFoldDB" id="A0A0A8ZU95"/>
<accession>A0A0A8ZU95</accession>
<reference evidence="1" key="2">
    <citation type="journal article" date="2015" name="Data Brief">
        <title>Shoot transcriptome of the giant reed, Arundo donax.</title>
        <authorList>
            <person name="Barrero R.A."/>
            <person name="Guerrero F.D."/>
            <person name="Moolhuijzen P."/>
            <person name="Goolsby J.A."/>
            <person name="Tidwell J."/>
            <person name="Bellgard S.E."/>
            <person name="Bellgard M.I."/>
        </authorList>
    </citation>
    <scope>NUCLEOTIDE SEQUENCE</scope>
    <source>
        <tissue evidence="1">Shoot tissue taken approximately 20 cm above the soil surface</tissue>
    </source>
</reference>
<proteinExistence type="predicted"/>
<sequence length="27" mass="3224">MEHLNKSTYKKKTSPYAMYSTTISYYS</sequence>
<reference evidence="1" key="1">
    <citation type="submission" date="2014-09" db="EMBL/GenBank/DDBJ databases">
        <authorList>
            <person name="Magalhaes I.L.F."/>
            <person name="Oliveira U."/>
            <person name="Santos F.R."/>
            <person name="Vidigal T.H.D.A."/>
            <person name="Brescovit A.D."/>
            <person name="Santos A.J."/>
        </authorList>
    </citation>
    <scope>NUCLEOTIDE SEQUENCE</scope>
    <source>
        <tissue evidence="1">Shoot tissue taken approximately 20 cm above the soil surface</tissue>
    </source>
</reference>
<dbReference type="EMBL" id="GBRH01255524">
    <property type="protein sequence ID" value="JAD42371.1"/>
    <property type="molecule type" value="Transcribed_RNA"/>
</dbReference>
<evidence type="ECO:0000313" key="1">
    <source>
        <dbReference type="EMBL" id="JAD42371.1"/>
    </source>
</evidence>
<organism evidence="1">
    <name type="scientific">Arundo donax</name>
    <name type="common">Giant reed</name>
    <name type="synonym">Donax arundinaceus</name>
    <dbReference type="NCBI Taxonomy" id="35708"/>
    <lineage>
        <taxon>Eukaryota</taxon>
        <taxon>Viridiplantae</taxon>
        <taxon>Streptophyta</taxon>
        <taxon>Embryophyta</taxon>
        <taxon>Tracheophyta</taxon>
        <taxon>Spermatophyta</taxon>
        <taxon>Magnoliopsida</taxon>
        <taxon>Liliopsida</taxon>
        <taxon>Poales</taxon>
        <taxon>Poaceae</taxon>
        <taxon>PACMAD clade</taxon>
        <taxon>Arundinoideae</taxon>
        <taxon>Arundineae</taxon>
        <taxon>Arundo</taxon>
    </lineage>
</organism>
<protein>
    <submittedName>
        <fullName evidence="1">Uncharacterized protein</fullName>
    </submittedName>
</protein>
<name>A0A0A8ZU95_ARUDO</name>